<evidence type="ECO:0000256" key="7">
    <source>
        <dbReference type="ARBA" id="ARBA00023004"/>
    </source>
</evidence>
<evidence type="ECO:0000259" key="10">
    <source>
        <dbReference type="PROSITE" id="PS51379"/>
    </source>
</evidence>
<dbReference type="AlphaFoldDB" id="A0A1H2WKN5"/>
<dbReference type="Pfam" id="PF12838">
    <property type="entry name" value="Fer4_7"/>
    <property type="match status" value="1"/>
</dbReference>
<dbReference type="GO" id="GO:0051539">
    <property type="term" value="F:4 iron, 4 sulfur cluster binding"/>
    <property type="evidence" value="ECO:0007669"/>
    <property type="project" value="UniProtKB-UniRule"/>
</dbReference>
<reference evidence="11 12" key="1">
    <citation type="submission" date="2016-10" db="EMBL/GenBank/DDBJ databases">
        <authorList>
            <person name="de Groot N.N."/>
        </authorList>
    </citation>
    <scope>NUCLEOTIDE SEQUENCE [LARGE SCALE GENOMIC DNA]</scope>
    <source>
        <strain evidence="11 12">DSM 23310</strain>
    </source>
</reference>
<keyword evidence="4 9" id="KW-0004">4Fe-4S</keyword>
<evidence type="ECO:0000256" key="1">
    <source>
        <dbReference type="ARBA" id="ARBA00001966"/>
    </source>
</evidence>
<evidence type="ECO:0000256" key="3">
    <source>
        <dbReference type="ARBA" id="ARBA00022448"/>
    </source>
</evidence>
<sequence length="55" mass="5669">MAYKITDACIACGACAAECPTEAISEGDIYVIDPEKCIDCGSCANVCPVDAPQPE</sequence>
<proteinExistence type="predicted"/>
<evidence type="ECO:0000256" key="4">
    <source>
        <dbReference type="ARBA" id="ARBA00022485"/>
    </source>
</evidence>
<dbReference type="Gene3D" id="3.30.70.20">
    <property type="match status" value="1"/>
</dbReference>
<comment type="function">
    <text evidence="2 9">Ferredoxins are iron-sulfur proteins that transfer electrons in a wide variety of metabolic reactions.</text>
</comment>
<dbReference type="InterPro" id="IPR000813">
    <property type="entry name" value="7Fe_ferredoxin"/>
</dbReference>
<dbReference type="OrthoDB" id="9803397at2"/>
<dbReference type="PANTHER" id="PTHR24960">
    <property type="entry name" value="PHOTOSYSTEM I IRON-SULFUR CENTER-RELATED"/>
    <property type="match status" value="1"/>
</dbReference>
<dbReference type="PROSITE" id="PS00198">
    <property type="entry name" value="4FE4S_FER_1"/>
    <property type="match status" value="1"/>
</dbReference>
<dbReference type="SUPFAM" id="SSF54862">
    <property type="entry name" value="4Fe-4S ferredoxins"/>
    <property type="match status" value="1"/>
</dbReference>
<dbReference type="GO" id="GO:0009055">
    <property type="term" value="F:electron transfer activity"/>
    <property type="evidence" value="ECO:0007669"/>
    <property type="project" value="UniProtKB-UniRule"/>
</dbReference>
<accession>A0A1H2WKN5</accession>
<evidence type="ECO:0000256" key="6">
    <source>
        <dbReference type="ARBA" id="ARBA00022982"/>
    </source>
</evidence>
<dbReference type="PANTHER" id="PTHR24960:SF79">
    <property type="entry name" value="PHOTOSYSTEM I IRON-SULFUR CENTER"/>
    <property type="match status" value="1"/>
</dbReference>
<feature type="domain" description="4Fe-4S ferredoxin-type" evidence="10">
    <location>
        <begin position="1"/>
        <end position="25"/>
    </location>
</feature>
<organism evidence="11 12">
    <name type="scientific">Tepidimicrobium xylanilyticum</name>
    <dbReference type="NCBI Taxonomy" id="1123352"/>
    <lineage>
        <taxon>Bacteria</taxon>
        <taxon>Bacillati</taxon>
        <taxon>Bacillota</taxon>
        <taxon>Tissierellia</taxon>
        <taxon>Tissierellales</taxon>
        <taxon>Tepidimicrobiaceae</taxon>
        <taxon>Tepidimicrobium</taxon>
    </lineage>
</organism>
<evidence type="ECO:0000256" key="2">
    <source>
        <dbReference type="ARBA" id="ARBA00003532"/>
    </source>
</evidence>
<dbReference type="GO" id="GO:0046872">
    <property type="term" value="F:metal ion binding"/>
    <property type="evidence" value="ECO:0007669"/>
    <property type="project" value="UniProtKB-UniRule"/>
</dbReference>
<evidence type="ECO:0000313" key="12">
    <source>
        <dbReference type="Proteomes" id="UP000198828"/>
    </source>
</evidence>
<dbReference type="PRINTS" id="PR00354">
    <property type="entry name" value="7FE8SFRDOXIN"/>
</dbReference>
<dbReference type="RefSeq" id="WP_093751947.1">
    <property type="nucleotide sequence ID" value="NZ_BSYN01000001.1"/>
</dbReference>
<keyword evidence="3 9" id="KW-0813">Transport</keyword>
<dbReference type="PROSITE" id="PS51379">
    <property type="entry name" value="4FE4S_FER_2"/>
    <property type="match status" value="2"/>
</dbReference>
<name>A0A1H2WKN5_9FIRM</name>
<comment type="cofactor">
    <cofactor evidence="1 9">
        <name>[4Fe-4S] cluster</name>
        <dbReference type="ChEBI" id="CHEBI:49883"/>
    </cofactor>
</comment>
<evidence type="ECO:0000313" key="11">
    <source>
        <dbReference type="EMBL" id="SDW81213.1"/>
    </source>
</evidence>
<keyword evidence="12" id="KW-1185">Reference proteome</keyword>
<dbReference type="EMBL" id="FNNG01000004">
    <property type="protein sequence ID" value="SDW81213.1"/>
    <property type="molecule type" value="Genomic_DNA"/>
</dbReference>
<keyword evidence="6 9" id="KW-0249">Electron transport</keyword>
<keyword evidence="8 9" id="KW-0411">Iron-sulfur</keyword>
<evidence type="ECO:0000256" key="5">
    <source>
        <dbReference type="ARBA" id="ARBA00022723"/>
    </source>
</evidence>
<feature type="domain" description="4Fe-4S ferredoxin-type" evidence="10">
    <location>
        <begin position="28"/>
        <end position="55"/>
    </location>
</feature>
<evidence type="ECO:0000256" key="8">
    <source>
        <dbReference type="ARBA" id="ARBA00023014"/>
    </source>
</evidence>
<gene>
    <name evidence="11" type="ORF">SAMN05660923_01281</name>
</gene>
<evidence type="ECO:0000256" key="9">
    <source>
        <dbReference type="RuleBase" id="RU365098"/>
    </source>
</evidence>
<dbReference type="InterPro" id="IPR017900">
    <property type="entry name" value="4Fe4S_Fe_S_CS"/>
</dbReference>
<dbReference type="InterPro" id="IPR050157">
    <property type="entry name" value="PSI_iron-sulfur_center"/>
</dbReference>
<keyword evidence="5 9" id="KW-0479">Metal-binding</keyword>
<dbReference type="InterPro" id="IPR017896">
    <property type="entry name" value="4Fe4S_Fe-S-bd"/>
</dbReference>
<protein>
    <recommendedName>
        <fullName evidence="9">Ferredoxin</fullName>
    </recommendedName>
</protein>
<dbReference type="Proteomes" id="UP000198828">
    <property type="component" value="Unassembled WGS sequence"/>
</dbReference>
<keyword evidence="7 9" id="KW-0408">Iron</keyword>